<evidence type="ECO:0000313" key="3">
    <source>
        <dbReference type="Proteomes" id="UP001627154"/>
    </source>
</evidence>
<dbReference type="PANTHER" id="PTHR47611:SF3">
    <property type="entry name" value="HAT C-TERMINAL DIMERISATION DOMAIN-CONTAINING PROTEIN"/>
    <property type="match status" value="1"/>
</dbReference>
<gene>
    <name evidence="2" type="ORF">TKK_008415</name>
</gene>
<dbReference type="SUPFAM" id="SSF53098">
    <property type="entry name" value="Ribonuclease H-like"/>
    <property type="match status" value="1"/>
</dbReference>
<feature type="domain" description="HAT C-terminal dimerisation" evidence="1">
    <location>
        <begin position="74"/>
        <end position="151"/>
    </location>
</feature>
<protein>
    <recommendedName>
        <fullName evidence="1">HAT C-terminal dimerisation domain-containing protein</fullName>
    </recommendedName>
</protein>
<sequence length="159" mass="18114">MTISSLPINCLSYEEQVIICAKNKRIESNDNEIICGIDEAASENTPKCEESTADAIQPLLKKNYGMITSDFSYEISKYFSSSTINREGDVLEYWKNAADFFPLLHHIAINHQAILATTIPSERLFSRAGRIRSDSRNRSNADHLNMMLFLSSRDKNDWM</sequence>
<dbReference type="AlphaFoldDB" id="A0ABD2WYU9"/>
<dbReference type="Pfam" id="PF05699">
    <property type="entry name" value="Dimer_Tnp_hAT"/>
    <property type="match status" value="1"/>
</dbReference>
<evidence type="ECO:0000259" key="1">
    <source>
        <dbReference type="Pfam" id="PF05699"/>
    </source>
</evidence>
<evidence type="ECO:0000313" key="2">
    <source>
        <dbReference type="EMBL" id="KAL3398213.1"/>
    </source>
</evidence>
<dbReference type="EMBL" id="JBJJXI010000060">
    <property type="protein sequence ID" value="KAL3398213.1"/>
    <property type="molecule type" value="Genomic_DNA"/>
</dbReference>
<keyword evidence="3" id="KW-1185">Reference proteome</keyword>
<dbReference type="InterPro" id="IPR008906">
    <property type="entry name" value="HATC_C_dom"/>
</dbReference>
<proteinExistence type="predicted"/>
<dbReference type="PANTHER" id="PTHR47611">
    <property type="entry name" value="HAT DIMERISATION DOMAIN, C-TERMINAL"/>
    <property type="match status" value="1"/>
</dbReference>
<accession>A0ABD2WYU9</accession>
<dbReference type="Proteomes" id="UP001627154">
    <property type="component" value="Unassembled WGS sequence"/>
</dbReference>
<name>A0ABD2WYU9_9HYME</name>
<organism evidence="2 3">
    <name type="scientific">Trichogramma kaykai</name>
    <dbReference type="NCBI Taxonomy" id="54128"/>
    <lineage>
        <taxon>Eukaryota</taxon>
        <taxon>Metazoa</taxon>
        <taxon>Ecdysozoa</taxon>
        <taxon>Arthropoda</taxon>
        <taxon>Hexapoda</taxon>
        <taxon>Insecta</taxon>
        <taxon>Pterygota</taxon>
        <taxon>Neoptera</taxon>
        <taxon>Endopterygota</taxon>
        <taxon>Hymenoptera</taxon>
        <taxon>Apocrita</taxon>
        <taxon>Proctotrupomorpha</taxon>
        <taxon>Chalcidoidea</taxon>
        <taxon>Trichogrammatidae</taxon>
        <taxon>Trichogramma</taxon>
    </lineage>
</organism>
<reference evidence="2 3" key="1">
    <citation type="journal article" date="2024" name="bioRxiv">
        <title>A reference genome for Trichogramma kaykai: A tiny desert-dwelling parasitoid wasp with competing sex-ratio distorters.</title>
        <authorList>
            <person name="Culotta J."/>
            <person name="Lindsey A.R."/>
        </authorList>
    </citation>
    <scope>NUCLEOTIDE SEQUENCE [LARGE SCALE GENOMIC DNA]</scope>
    <source>
        <strain evidence="2 3">KSX58</strain>
    </source>
</reference>
<comment type="caution">
    <text evidence="2">The sequence shown here is derived from an EMBL/GenBank/DDBJ whole genome shotgun (WGS) entry which is preliminary data.</text>
</comment>
<dbReference type="InterPro" id="IPR012337">
    <property type="entry name" value="RNaseH-like_sf"/>
</dbReference>